<organism evidence="2 3">
    <name type="scientific">Brenthis ino</name>
    <name type="common">lesser marbled fritillary</name>
    <dbReference type="NCBI Taxonomy" id="405034"/>
    <lineage>
        <taxon>Eukaryota</taxon>
        <taxon>Metazoa</taxon>
        <taxon>Ecdysozoa</taxon>
        <taxon>Arthropoda</taxon>
        <taxon>Hexapoda</taxon>
        <taxon>Insecta</taxon>
        <taxon>Pterygota</taxon>
        <taxon>Neoptera</taxon>
        <taxon>Endopterygota</taxon>
        <taxon>Lepidoptera</taxon>
        <taxon>Glossata</taxon>
        <taxon>Ditrysia</taxon>
        <taxon>Papilionoidea</taxon>
        <taxon>Nymphalidae</taxon>
        <taxon>Heliconiinae</taxon>
        <taxon>Argynnini</taxon>
        <taxon>Brenthis</taxon>
    </lineage>
</organism>
<keyword evidence="1" id="KW-0812">Transmembrane</keyword>
<reference evidence="2" key="1">
    <citation type="submission" date="2021-12" db="EMBL/GenBank/DDBJ databases">
        <authorList>
            <person name="Martin H S."/>
        </authorList>
    </citation>
    <scope>NUCLEOTIDE SEQUENCE</scope>
</reference>
<protein>
    <submittedName>
        <fullName evidence="2">Uncharacterized protein</fullName>
    </submittedName>
</protein>
<evidence type="ECO:0000256" key="1">
    <source>
        <dbReference type="SAM" id="Phobius"/>
    </source>
</evidence>
<feature type="transmembrane region" description="Helical" evidence="1">
    <location>
        <begin position="114"/>
        <end position="136"/>
    </location>
</feature>
<name>A0A8J9Y018_9NEOP</name>
<accession>A0A8J9Y018</accession>
<dbReference type="EMBL" id="OV170221">
    <property type="protein sequence ID" value="CAH0713949.1"/>
    <property type="molecule type" value="Genomic_DNA"/>
</dbReference>
<gene>
    <name evidence="2" type="ORF">BINO364_LOCUS1046</name>
</gene>
<dbReference type="OrthoDB" id="7371345at2759"/>
<keyword evidence="1" id="KW-1133">Transmembrane helix</keyword>
<proteinExistence type="predicted"/>
<dbReference type="Proteomes" id="UP000838878">
    <property type="component" value="Chromosome 1"/>
</dbReference>
<sequence>MTSEFYQDIHKAVHLIGAGNTAYHTEYNQLYPHLKSFTDDQLCKLQYIDTVPEILTYLTTTKRGQWTNTFKIISNWLLEIGISKRFVSRLRSKPPICRAALLAERVNINDIAPVLIFTFTGVIASLILLGVEIFVFKFKGKKSDVSTSDLIENLEDDD</sequence>
<evidence type="ECO:0000313" key="3">
    <source>
        <dbReference type="Proteomes" id="UP000838878"/>
    </source>
</evidence>
<feature type="non-terminal residue" evidence="2">
    <location>
        <position position="158"/>
    </location>
</feature>
<dbReference type="AlphaFoldDB" id="A0A8J9Y018"/>
<keyword evidence="3" id="KW-1185">Reference proteome</keyword>
<evidence type="ECO:0000313" key="2">
    <source>
        <dbReference type="EMBL" id="CAH0713949.1"/>
    </source>
</evidence>
<keyword evidence="1" id="KW-0472">Membrane</keyword>